<dbReference type="SUPFAM" id="SSF57414">
    <property type="entry name" value="Hairpin loop containing domain-like"/>
    <property type="match status" value="2"/>
</dbReference>
<evidence type="ECO:0000313" key="4">
    <source>
        <dbReference type="Proteomes" id="UP001620626"/>
    </source>
</evidence>
<sequence>MTPFPSSAPSVAVCPITFHAQAISTRQLSSVEFFLTNPSVPSASVCALQCAHNTLCQSAVFNHDTRTCALSQQNWHNHCKGSKERFKTFHLSADGADALSLITCIEQCGAIGGTRANEKEGNDIAHLLNILRARGAIDGGLRYAPTNGMISAMAADQISSHQMRSIEPEKVPTQREKTKQLADQQQFPLPEFSLAARWTAHSRPKHNGSFCRTEEEEMCRRQTKVSAIGRTVFWVPSDNLHQMQQKLEMLLMDAVNKEEKAMPQRTVQWKTNGIGVQAENGDGKGNGPTVPSKPTSQLSSSSLASSIASSSVLLPPSNYSVHGNDPSGKNELINKGSDYQEQQNDTNFIKLLKPEGVIEMTSVETETSSGGTSIRLLGSDRDKLRTSQMRPKQMNQTANANDHSNPIGISNGNDVVHSLSHQRLFHGQNGVPSAEQKTVVINGQIVSPQQLDVLANDQLNAAANKSSAAVDRADSVAEISAKKIHHNTEAEQGYVKLITLHGVSGEQSAAPSKGNAAFAPNVTESDEVTGKTAESTGGGGAIVCYRRIRRQQLDGAAAAAAFATLDGITLNECRCACAHTWDDATFEQGQSEDNGGFADNEIGPAATVGEGRRCRSLQYTQMDGEKGGGGRGKCTLNSADQQQHSAQFRLIPSSTDRSDFHYVSCAVKYLLKTAEKMCRGMDKQKMKLSGEETANLSATTDLDPSSSPINTSPSSSSSSLATSALTDQEASSLSSLSPTDQTPPSSSSSFATSASTDQDASSSSLLSTSASSDQDASSLLATSASTGQEAPSSLAVSASTDQEASSLSTSSPTDQTPFSSSSSSLAPSALFDQDASSSSSSSPSTSALSDQDASSSSSHSPTITLLSSSSLLTSASSDQDASSSYSPSVTPSSSPSSPPPSSPLTSSLSTLASTDPTEASSPSLPLASSPSPSSPSSSSSSPTLSSSSIPSSSSPSSAVTSSTDLSSLINANRHVNGCFEHIAGFAMRGTAAGLERAVTLEQCECLCANSLVSRLFAFQCVSATYYQSDQDCVLNLESRHSSPSHFGKAAGDDELETDDANVSVTYIGMVCPVEKAVDQLTADNGNARGDGGRRHCAALIAERQANKTASSAPVLKTGFPQGKEGGSSLIAPSAASSALRSDQCFREQPNYVLEGMALAVETNVTADQCKCFCAEAELRYGAICQSIQFYYGPMTCLLNKENRLSDPLKHFNFDAQGNIGTKYRAILDNRCGEAERRNDLANYLVWAHFAVGGDGTTMRRQRRQLKVLKKKVAKEEEEQKVGASGGAKKSGKSKNIGILSSSVLRRWSSSRKRTAPSQRHTQQQRHHGRRQSFEMTVDRCATAGNHCGIRVDCADARLVEPADKIGPAELQKQHSNQLAAPAAALEAEEELPSWTLSPPGGVFLPWVVTVVVGGTLMAGLKQQQTVVRDCAATMRHPIERVQQAGTGPLPLTAT</sequence>
<dbReference type="Proteomes" id="UP001620626">
    <property type="component" value="Unassembled WGS sequence"/>
</dbReference>
<feature type="compositionally biased region" description="Polar residues" evidence="1">
    <location>
        <begin position="692"/>
        <end position="703"/>
    </location>
</feature>
<feature type="compositionally biased region" description="Low complexity" evidence="1">
    <location>
        <begin position="704"/>
        <end position="786"/>
    </location>
</feature>
<reference evidence="3 4" key="1">
    <citation type="submission" date="2024-10" db="EMBL/GenBank/DDBJ databases">
        <authorList>
            <person name="Kim D."/>
        </authorList>
    </citation>
    <scope>NUCLEOTIDE SEQUENCE [LARGE SCALE GENOMIC DNA]</scope>
    <source>
        <strain evidence="3">BH-2024</strain>
    </source>
</reference>
<feature type="region of interest" description="Disordered" evidence="1">
    <location>
        <begin position="1276"/>
        <end position="1295"/>
    </location>
</feature>
<feature type="compositionally biased region" description="Polar residues" evidence="1">
    <location>
        <begin position="787"/>
        <end position="807"/>
    </location>
</feature>
<evidence type="ECO:0000259" key="2">
    <source>
        <dbReference type="PROSITE" id="PS50948"/>
    </source>
</evidence>
<comment type="caution">
    <text evidence="3">The sequence shown here is derived from an EMBL/GenBank/DDBJ whole genome shotgun (WGS) entry which is preliminary data.</text>
</comment>
<keyword evidence="4" id="KW-1185">Reference proteome</keyword>
<dbReference type="Pfam" id="PF00024">
    <property type="entry name" value="PAN_1"/>
    <property type="match status" value="3"/>
</dbReference>
<feature type="domain" description="Apple" evidence="2">
    <location>
        <begin position="1144"/>
        <end position="1215"/>
    </location>
</feature>
<protein>
    <recommendedName>
        <fullName evidence="2">Apple domain-containing protein</fullName>
    </recommendedName>
</protein>
<feature type="compositionally biased region" description="Low complexity" evidence="1">
    <location>
        <begin position="903"/>
        <end position="961"/>
    </location>
</feature>
<accession>A0ABD2JKU4</accession>
<dbReference type="CDD" id="cd01099">
    <property type="entry name" value="PAN_AP_HGF"/>
    <property type="match status" value="2"/>
</dbReference>
<name>A0ABD2JKU4_9BILA</name>
<evidence type="ECO:0000256" key="1">
    <source>
        <dbReference type="SAM" id="MobiDB-lite"/>
    </source>
</evidence>
<organism evidence="3 4">
    <name type="scientific">Heterodera trifolii</name>
    <dbReference type="NCBI Taxonomy" id="157864"/>
    <lineage>
        <taxon>Eukaryota</taxon>
        <taxon>Metazoa</taxon>
        <taxon>Ecdysozoa</taxon>
        <taxon>Nematoda</taxon>
        <taxon>Chromadorea</taxon>
        <taxon>Rhabditida</taxon>
        <taxon>Tylenchina</taxon>
        <taxon>Tylenchomorpha</taxon>
        <taxon>Tylenchoidea</taxon>
        <taxon>Heteroderidae</taxon>
        <taxon>Heteroderinae</taxon>
        <taxon>Heterodera</taxon>
    </lineage>
</organism>
<dbReference type="SMART" id="SM00473">
    <property type="entry name" value="PAN_AP"/>
    <property type="match status" value="4"/>
</dbReference>
<feature type="compositionally biased region" description="Low complexity" evidence="1">
    <location>
        <begin position="808"/>
        <end position="895"/>
    </location>
</feature>
<evidence type="ECO:0000313" key="3">
    <source>
        <dbReference type="EMBL" id="KAL3091119.1"/>
    </source>
</evidence>
<feature type="region of interest" description="Disordered" evidence="1">
    <location>
        <begin position="689"/>
        <end position="961"/>
    </location>
</feature>
<feature type="domain" description="Apple" evidence="2">
    <location>
        <begin position="978"/>
        <end position="1059"/>
    </location>
</feature>
<feature type="region of interest" description="Disordered" evidence="1">
    <location>
        <begin position="1306"/>
        <end position="1333"/>
    </location>
</feature>
<dbReference type="Gene3D" id="3.50.4.10">
    <property type="entry name" value="Hepatocyte Growth Factor"/>
    <property type="match status" value="2"/>
</dbReference>
<dbReference type="InterPro" id="IPR003609">
    <property type="entry name" value="Pan_app"/>
</dbReference>
<gene>
    <name evidence="3" type="ORF">niasHT_022828</name>
</gene>
<dbReference type="EMBL" id="JBICBT010000949">
    <property type="protein sequence ID" value="KAL3091119.1"/>
    <property type="molecule type" value="Genomic_DNA"/>
</dbReference>
<feature type="region of interest" description="Disordered" evidence="1">
    <location>
        <begin position="275"/>
        <end position="303"/>
    </location>
</feature>
<dbReference type="PROSITE" id="PS50948">
    <property type="entry name" value="PAN"/>
    <property type="match status" value="2"/>
</dbReference>
<proteinExistence type="predicted"/>
<feature type="compositionally biased region" description="Low complexity" evidence="1">
    <location>
        <begin position="292"/>
        <end position="303"/>
    </location>
</feature>